<reference evidence="2" key="1">
    <citation type="submission" date="2006-12" db="EMBL/GenBank/DDBJ databases">
        <title>Complete sequence of Mycobacterium vanbaalenii PYR-1.</title>
        <authorList>
            <consortium name="US DOE Joint Genome Institute"/>
            <person name="Copeland A."/>
            <person name="Lucas S."/>
            <person name="Lapidus A."/>
            <person name="Barry K."/>
            <person name="Detter J.C."/>
            <person name="Glavina del Rio T."/>
            <person name="Hammon N."/>
            <person name="Israni S."/>
            <person name="Dalin E."/>
            <person name="Tice H."/>
            <person name="Pitluck S."/>
            <person name="Singan V."/>
            <person name="Schmutz J."/>
            <person name="Larimer F."/>
            <person name="Land M."/>
            <person name="Hauser L."/>
            <person name="Kyrpides N."/>
            <person name="Anderson I.J."/>
            <person name="Miller C."/>
            <person name="Richardson P."/>
        </authorList>
    </citation>
    <scope>NUCLEOTIDE SEQUENCE [LARGE SCALE GENOMIC DNA]</scope>
    <source>
        <strain evidence="2">PYR-1</strain>
    </source>
</reference>
<dbReference type="PROSITE" id="PS51257">
    <property type="entry name" value="PROKAR_LIPOPROTEIN"/>
    <property type="match status" value="1"/>
</dbReference>
<evidence type="ECO:0000313" key="2">
    <source>
        <dbReference type="EMBL" id="ABM14533.1"/>
    </source>
</evidence>
<accession>A1TBI3</accession>
<keyword evidence="1" id="KW-0732">Signal</keyword>
<dbReference type="eggNOG" id="ENOG5031EAV">
    <property type="taxonomic scope" value="Bacteria"/>
</dbReference>
<dbReference type="HOGENOM" id="CLU_100952_0_0_11"/>
<sequence length="182" mass="18725">MRLAAFVTGMCATLAMIVVGCTNFTDGDAAVAEGEAPLYRASVSASIEESAASSSARESERQTSLTVEAVHTSCEALSSSSAEAIGAVNAYVDAFNENAADIERTAGPAVDALNHSADLVAGSISDPLPAELRDALNSWVDAARAVATAIAGNYPTDEFNAAISRLNDSKTTALDRCDAAYR</sequence>
<evidence type="ECO:0008006" key="4">
    <source>
        <dbReference type="Google" id="ProtNLM"/>
    </source>
</evidence>
<dbReference type="KEGG" id="mva:Mvan_3751"/>
<gene>
    <name evidence="2" type="ordered locus">Mvan_3751</name>
</gene>
<evidence type="ECO:0000313" key="3">
    <source>
        <dbReference type="Proteomes" id="UP000009159"/>
    </source>
</evidence>
<feature type="chain" id="PRO_5038586950" description="Lipoprotein" evidence="1">
    <location>
        <begin position="21"/>
        <end position="182"/>
    </location>
</feature>
<proteinExistence type="predicted"/>
<evidence type="ECO:0000256" key="1">
    <source>
        <dbReference type="SAM" id="SignalP"/>
    </source>
</evidence>
<protein>
    <recommendedName>
        <fullName evidence="4">Lipoprotein</fullName>
    </recommendedName>
</protein>
<dbReference type="EMBL" id="CP000511">
    <property type="protein sequence ID" value="ABM14533.1"/>
    <property type="molecule type" value="Genomic_DNA"/>
</dbReference>
<keyword evidence="3" id="KW-1185">Reference proteome</keyword>
<dbReference type="AlphaFoldDB" id="A1TBI3"/>
<dbReference type="Proteomes" id="UP000009159">
    <property type="component" value="Chromosome"/>
</dbReference>
<organism evidence="2 3">
    <name type="scientific">Mycolicibacterium vanbaalenii (strain DSM 7251 / JCM 13017 / BCRC 16820 / KCTC 9966 / NRRL B-24157 / PYR-1)</name>
    <name type="common">Mycobacterium vanbaalenii</name>
    <dbReference type="NCBI Taxonomy" id="350058"/>
    <lineage>
        <taxon>Bacteria</taxon>
        <taxon>Bacillati</taxon>
        <taxon>Actinomycetota</taxon>
        <taxon>Actinomycetes</taxon>
        <taxon>Mycobacteriales</taxon>
        <taxon>Mycobacteriaceae</taxon>
        <taxon>Mycolicibacterium</taxon>
    </lineage>
</organism>
<dbReference type="STRING" id="350058.Mvan_3751"/>
<feature type="signal peptide" evidence="1">
    <location>
        <begin position="1"/>
        <end position="20"/>
    </location>
</feature>
<name>A1TBI3_MYCVP</name>